<evidence type="ECO:0000256" key="2">
    <source>
        <dbReference type="SAM" id="MobiDB-lite"/>
    </source>
</evidence>
<feature type="domain" description="DRBM" evidence="3">
    <location>
        <begin position="401"/>
        <end position="471"/>
    </location>
</feature>
<dbReference type="InterPro" id="IPR000467">
    <property type="entry name" value="G_patch_dom"/>
</dbReference>
<gene>
    <name evidence="5" type="ORF">N303_13715</name>
</gene>
<dbReference type="STRING" id="55661.A0A091GFR3"/>
<dbReference type="FunFam" id="3.30.160.20:FF:000053">
    <property type="entry name" value="protein SON isoform X1"/>
    <property type="match status" value="1"/>
</dbReference>
<evidence type="ECO:0000313" key="5">
    <source>
        <dbReference type="EMBL" id="KFO80778.1"/>
    </source>
</evidence>
<dbReference type="Proteomes" id="UP000053760">
    <property type="component" value="Unassembled WGS sequence"/>
</dbReference>
<dbReference type="SUPFAM" id="SSF54768">
    <property type="entry name" value="dsRNA-binding domain-like"/>
    <property type="match status" value="1"/>
</dbReference>
<dbReference type="SMART" id="SM00443">
    <property type="entry name" value="G_patch"/>
    <property type="match status" value="1"/>
</dbReference>
<protein>
    <submittedName>
        <fullName evidence="5">Protein SON</fullName>
    </submittedName>
</protein>
<accession>A0A091GFR3</accession>
<feature type="region of interest" description="Disordered" evidence="2">
    <location>
        <begin position="19"/>
        <end position="63"/>
    </location>
</feature>
<organism evidence="5 6">
    <name type="scientific">Cuculus canorus</name>
    <name type="common">Common cuckoo</name>
    <dbReference type="NCBI Taxonomy" id="55661"/>
    <lineage>
        <taxon>Eukaryota</taxon>
        <taxon>Metazoa</taxon>
        <taxon>Chordata</taxon>
        <taxon>Craniata</taxon>
        <taxon>Vertebrata</taxon>
        <taxon>Euteleostomi</taxon>
        <taxon>Archelosauria</taxon>
        <taxon>Archosauria</taxon>
        <taxon>Dinosauria</taxon>
        <taxon>Saurischia</taxon>
        <taxon>Theropoda</taxon>
        <taxon>Coelurosauria</taxon>
        <taxon>Aves</taxon>
        <taxon>Neognathae</taxon>
        <taxon>Neoaves</taxon>
        <taxon>Otidimorphae</taxon>
        <taxon>Cuculiformes</taxon>
        <taxon>Cuculidae</taxon>
        <taxon>Cuculus</taxon>
    </lineage>
</organism>
<evidence type="ECO:0000259" key="3">
    <source>
        <dbReference type="PROSITE" id="PS50137"/>
    </source>
</evidence>
<proteinExistence type="predicted"/>
<dbReference type="CDD" id="cd19870">
    <property type="entry name" value="DSRM_SON-like"/>
    <property type="match status" value="1"/>
</dbReference>
<evidence type="ECO:0000313" key="6">
    <source>
        <dbReference type="Proteomes" id="UP000053760"/>
    </source>
</evidence>
<dbReference type="PANTHER" id="PTHR46528">
    <property type="entry name" value="PROTEIN SON"/>
    <property type="match status" value="1"/>
</dbReference>
<dbReference type="InterPro" id="IPR014720">
    <property type="entry name" value="dsRBD_dom"/>
</dbReference>
<name>A0A091GFR3_CUCCA</name>
<reference evidence="5 6" key="1">
    <citation type="submission" date="2014-04" db="EMBL/GenBank/DDBJ databases">
        <title>Genome evolution of avian class.</title>
        <authorList>
            <person name="Zhang G."/>
            <person name="Li C."/>
        </authorList>
    </citation>
    <scope>NUCLEOTIDE SEQUENCE [LARGE SCALE GENOMIC DNA]</scope>
    <source>
        <strain evidence="5">BGI_N303</strain>
    </source>
</reference>
<feature type="domain" description="G-patch" evidence="4">
    <location>
        <begin position="336"/>
        <end position="382"/>
    </location>
</feature>
<dbReference type="GO" id="GO:0003723">
    <property type="term" value="F:RNA binding"/>
    <property type="evidence" value="ECO:0007669"/>
    <property type="project" value="UniProtKB-UniRule"/>
</dbReference>
<keyword evidence="1" id="KW-0694">RNA-binding</keyword>
<sequence>MAANIEQIFRSFVVSKMREIQEEQEQQQHGGGKVEGQPNGDTIPAEQANPSDDTVAGAGSRQNDQIVQKIEEVLSGALDTELQCKSDKAQLLEIAKANAAAMCAKSGVPLPPSLMPLLSQKKDDKANQKSSRDTLKELTEKCKKIAQSTDDVIVNKPHVSDEEEEERPFYNHPFKLSEPKPIFFNLSTPSIKPAPPPQPKNQVSLSKEFPVSSGSQHRKKEADSVYGEWVPVEKGKEESKDDVFPKPSIEGVDITAAMNDRATAQKRLSENSFDLEAMCMLNRAQEQIDAWAQSNSIPGQFTGSTGAQILSSDELTNSGPQAWIRKDQFLRAAPVTGGMGAQLMRKMGWREGEGLGKNKEGSVEPIMVDFKTDRKGLVAVGEKAQKRSGHYVVMKDLSGKHPVSALMEICNKRRWTPPEFVLVDDSGPDHRKHFIFKVRVNGNEYRPTFASLNKKHAKATAATAALQAMGLVPKESMVNTTMFRSASHR</sequence>
<dbReference type="AlphaFoldDB" id="A0A091GFR3"/>
<evidence type="ECO:0000259" key="4">
    <source>
        <dbReference type="PROSITE" id="PS50174"/>
    </source>
</evidence>
<dbReference type="PANTHER" id="PTHR46528:SF1">
    <property type="entry name" value="PROTEIN SON"/>
    <property type="match status" value="1"/>
</dbReference>
<dbReference type="Pfam" id="PF00035">
    <property type="entry name" value="dsrm"/>
    <property type="match status" value="1"/>
</dbReference>
<dbReference type="SMART" id="SM00358">
    <property type="entry name" value="DSRM"/>
    <property type="match status" value="1"/>
</dbReference>
<dbReference type="InterPro" id="IPR032922">
    <property type="entry name" value="SON"/>
</dbReference>
<dbReference type="Gene3D" id="3.30.160.20">
    <property type="match status" value="1"/>
</dbReference>
<dbReference type="PROSITE" id="PS50137">
    <property type="entry name" value="DS_RBD"/>
    <property type="match status" value="1"/>
</dbReference>
<dbReference type="EMBL" id="KL448133">
    <property type="protein sequence ID" value="KFO80778.1"/>
    <property type="molecule type" value="Genomic_DNA"/>
</dbReference>
<dbReference type="GO" id="GO:0048024">
    <property type="term" value="P:regulation of mRNA splicing, via spliceosome"/>
    <property type="evidence" value="ECO:0007669"/>
    <property type="project" value="TreeGrafter"/>
</dbReference>
<dbReference type="GO" id="GO:0051726">
    <property type="term" value="P:regulation of cell cycle"/>
    <property type="evidence" value="ECO:0007669"/>
    <property type="project" value="InterPro"/>
</dbReference>
<keyword evidence="6" id="KW-1185">Reference proteome</keyword>
<evidence type="ECO:0000256" key="1">
    <source>
        <dbReference type="PROSITE-ProRule" id="PRU00266"/>
    </source>
</evidence>
<dbReference type="Pfam" id="PF01585">
    <property type="entry name" value="G-patch"/>
    <property type="match status" value="1"/>
</dbReference>
<dbReference type="PROSITE" id="PS50174">
    <property type="entry name" value="G_PATCH"/>
    <property type="match status" value="1"/>
</dbReference>
<feature type="region of interest" description="Disordered" evidence="2">
    <location>
        <begin position="192"/>
        <end position="225"/>
    </location>
</feature>